<accession>A0A4S4L935</accession>
<gene>
    <name evidence="1" type="ORF">EW146_g9119</name>
</gene>
<sequence>MSLIRNGRQQPQAVRRVISNEPVAKVPSVQPLLTVDDAIVLSPSRGPFSSPFLAGLPDDREDLMDVDETDTMDQFTQRVERWKQLRKERDMQARAAEEQSVPMIVLYEPEEPARPTRHPQASCRALLYAPPMHKGRLHPEFEDFFFSIDGLSMCARMFSISGLRRLKRLGRRRNW</sequence>
<organism evidence="1 2">
    <name type="scientific">Bondarzewia mesenterica</name>
    <dbReference type="NCBI Taxonomy" id="1095465"/>
    <lineage>
        <taxon>Eukaryota</taxon>
        <taxon>Fungi</taxon>
        <taxon>Dikarya</taxon>
        <taxon>Basidiomycota</taxon>
        <taxon>Agaricomycotina</taxon>
        <taxon>Agaricomycetes</taxon>
        <taxon>Russulales</taxon>
        <taxon>Bondarzewiaceae</taxon>
        <taxon>Bondarzewia</taxon>
    </lineage>
</organism>
<evidence type="ECO:0000313" key="1">
    <source>
        <dbReference type="EMBL" id="THH08049.1"/>
    </source>
</evidence>
<evidence type="ECO:0000313" key="2">
    <source>
        <dbReference type="Proteomes" id="UP000310158"/>
    </source>
</evidence>
<dbReference type="EMBL" id="SGPL01000728">
    <property type="protein sequence ID" value="THH08049.1"/>
    <property type="molecule type" value="Genomic_DNA"/>
</dbReference>
<keyword evidence="2" id="KW-1185">Reference proteome</keyword>
<dbReference type="AlphaFoldDB" id="A0A4S4L935"/>
<dbReference type="Proteomes" id="UP000310158">
    <property type="component" value="Unassembled WGS sequence"/>
</dbReference>
<protein>
    <submittedName>
        <fullName evidence="1">Uncharacterized protein</fullName>
    </submittedName>
</protein>
<proteinExistence type="predicted"/>
<name>A0A4S4L935_9AGAM</name>
<comment type="caution">
    <text evidence="1">The sequence shown here is derived from an EMBL/GenBank/DDBJ whole genome shotgun (WGS) entry which is preliminary data.</text>
</comment>
<reference evidence="1 2" key="1">
    <citation type="submission" date="2019-02" db="EMBL/GenBank/DDBJ databases">
        <title>Genome sequencing of the rare red list fungi Bondarzewia mesenterica.</title>
        <authorList>
            <person name="Buettner E."/>
            <person name="Kellner H."/>
        </authorList>
    </citation>
    <scope>NUCLEOTIDE SEQUENCE [LARGE SCALE GENOMIC DNA]</scope>
    <source>
        <strain evidence="1 2">DSM 108281</strain>
    </source>
</reference>